<dbReference type="OrthoDB" id="3815872at2"/>
<dbReference type="SUPFAM" id="SSF51735">
    <property type="entry name" value="NAD(P)-binding Rossmann-fold domains"/>
    <property type="match status" value="1"/>
</dbReference>
<dbReference type="PANTHER" id="PTHR43818">
    <property type="entry name" value="BCDNA.GH03377"/>
    <property type="match status" value="1"/>
</dbReference>
<gene>
    <name evidence="3" type="ORF">FGF04_09150</name>
</gene>
<organism evidence="3 4">
    <name type="scientific">Streptomyces apricus</name>
    <dbReference type="NCBI Taxonomy" id="1828112"/>
    <lineage>
        <taxon>Bacteria</taxon>
        <taxon>Bacillati</taxon>
        <taxon>Actinomycetota</taxon>
        <taxon>Actinomycetes</taxon>
        <taxon>Kitasatosporales</taxon>
        <taxon>Streptomycetaceae</taxon>
        <taxon>Streptomyces</taxon>
    </lineage>
</organism>
<dbReference type="InterPro" id="IPR000683">
    <property type="entry name" value="Gfo/Idh/MocA-like_OxRdtase_N"/>
</dbReference>
<dbReference type="Proteomes" id="UP000324965">
    <property type="component" value="Unassembled WGS sequence"/>
</dbReference>
<dbReference type="Gene3D" id="3.40.50.720">
    <property type="entry name" value="NAD(P)-binding Rossmann-like Domain"/>
    <property type="match status" value="1"/>
</dbReference>
<sequence>MADTTPSPWPHSPVKVGLVGAGPWARGVHAPVLAAGPETELTAVWARRPEAARETAEPYGAVAVSRFEELLDLCEAVAFAVPPDVQADLAGRAAKAGKALLLEKPIGLDVPSARGLVDAIDEAGVVSQVVLTNRYHPAAQEFLRAARDIEVSGARAAGLSGAFLGGDFATPWRLEHGALLDIGPHILDLLDAALGPVVRIRGTGDPHRWVELTCEHESGAVSQASLSGSVAVEHGIMRVELFGPQSPGLVYDSADLDHDACWPVLRRAFAGAVRTGVPGELDARRGLHLQELIARAAADAAG</sequence>
<accession>A0A5B0BGB1</accession>
<feature type="domain" description="Gfo/Idh/MocA-like oxidoreductase N-terminal" evidence="2">
    <location>
        <begin position="14"/>
        <end position="129"/>
    </location>
</feature>
<dbReference type="GO" id="GO:0016491">
    <property type="term" value="F:oxidoreductase activity"/>
    <property type="evidence" value="ECO:0007669"/>
    <property type="project" value="UniProtKB-KW"/>
</dbReference>
<dbReference type="AlphaFoldDB" id="A0A5B0BGB1"/>
<evidence type="ECO:0000313" key="4">
    <source>
        <dbReference type="Proteomes" id="UP000324965"/>
    </source>
</evidence>
<comment type="caution">
    <text evidence="3">The sequence shown here is derived from an EMBL/GenBank/DDBJ whole genome shotgun (WGS) entry which is preliminary data.</text>
</comment>
<dbReference type="Gene3D" id="3.30.360.10">
    <property type="entry name" value="Dihydrodipicolinate Reductase, domain 2"/>
    <property type="match status" value="1"/>
</dbReference>
<keyword evidence="4" id="KW-1185">Reference proteome</keyword>
<dbReference type="GO" id="GO:0000166">
    <property type="term" value="F:nucleotide binding"/>
    <property type="evidence" value="ECO:0007669"/>
    <property type="project" value="InterPro"/>
</dbReference>
<proteinExistence type="predicted"/>
<dbReference type="SUPFAM" id="SSF55347">
    <property type="entry name" value="Glyceraldehyde-3-phosphate dehydrogenase-like, C-terminal domain"/>
    <property type="match status" value="1"/>
</dbReference>
<dbReference type="InterPro" id="IPR050463">
    <property type="entry name" value="Gfo/Idh/MocA_oxidrdct_glycsds"/>
</dbReference>
<evidence type="ECO:0000259" key="2">
    <source>
        <dbReference type="Pfam" id="PF01408"/>
    </source>
</evidence>
<dbReference type="Pfam" id="PF01408">
    <property type="entry name" value="GFO_IDH_MocA"/>
    <property type="match status" value="1"/>
</dbReference>
<keyword evidence="1" id="KW-0560">Oxidoreductase</keyword>
<reference evidence="3 4" key="1">
    <citation type="submission" date="2019-05" db="EMBL/GenBank/DDBJ databases">
        <authorList>
            <person name="Hariharan J."/>
            <person name="Choudoir M.J."/>
            <person name="Diebold P."/>
            <person name="Panke-Buisse K."/>
            <person name="Buckley D.H."/>
        </authorList>
    </citation>
    <scope>NUCLEOTIDE SEQUENCE [LARGE SCALE GENOMIC DNA]</scope>
    <source>
        <strain evidence="3 4">SUN51</strain>
    </source>
</reference>
<protein>
    <submittedName>
        <fullName evidence="3">Gfo/Idh/MocA family oxidoreductase</fullName>
    </submittedName>
</protein>
<dbReference type="InterPro" id="IPR036291">
    <property type="entry name" value="NAD(P)-bd_dom_sf"/>
</dbReference>
<evidence type="ECO:0000313" key="3">
    <source>
        <dbReference type="EMBL" id="KAA0940571.1"/>
    </source>
</evidence>
<dbReference type="PANTHER" id="PTHR43818:SF11">
    <property type="entry name" value="BCDNA.GH03377"/>
    <property type="match status" value="1"/>
</dbReference>
<dbReference type="EMBL" id="VDFC01000025">
    <property type="protein sequence ID" value="KAA0940571.1"/>
    <property type="molecule type" value="Genomic_DNA"/>
</dbReference>
<name>A0A5B0BGB1_9ACTN</name>
<dbReference type="RefSeq" id="WP_149510760.1">
    <property type="nucleotide sequence ID" value="NZ_VDFC01000025.1"/>
</dbReference>
<evidence type="ECO:0000256" key="1">
    <source>
        <dbReference type="ARBA" id="ARBA00023002"/>
    </source>
</evidence>